<dbReference type="PRINTS" id="PR00413">
    <property type="entry name" value="HADHALOGNASE"/>
</dbReference>
<comment type="caution">
    <text evidence="1">The sequence shown here is derived from an EMBL/GenBank/DDBJ whole genome shotgun (WGS) entry which is preliminary data.</text>
</comment>
<dbReference type="SFLD" id="SFLDG01129">
    <property type="entry name" value="C1.5:_HAD__Beta-PGM__Phosphata"/>
    <property type="match status" value="1"/>
</dbReference>
<dbReference type="EMBL" id="JBHUHR010000048">
    <property type="protein sequence ID" value="MFD2037463.1"/>
    <property type="molecule type" value="Genomic_DNA"/>
</dbReference>
<dbReference type="InterPro" id="IPR023198">
    <property type="entry name" value="PGP-like_dom2"/>
</dbReference>
<protein>
    <submittedName>
        <fullName evidence="1">HAD family hydrolase</fullName>
    </submittedName>
</protein>
<sequence length="210" mass="24495">MKSIKNVDFLLFDLGNVIINIDYQFTINELKNLLPENKNHLIELFFPSNFHKQYEMGLISSQNFRDEIRMHFQSDWSDVQIDQIWNSLLKDIPLERIDLIKKLRADFGLAVLSNTNEIHIKKVNEIMVENFGIPSLDPLFDQVYFSHELQLAKPNVEIYEVVADKLKTDPSKILFFDDLEQNLLGAQTVGYQTHLINHPKALTGFFEDVL</sequence>
<proteinExistence type="predicted"/>
<dbReference type="SUPFAM" id="SSF56784">
    <property type="entry name" value="HAD-like"/>
    <property type="match status" value="1"/>
</dbReference>
<dbReference type="SFLD" id="SFLDS00003">
    <property type="entry name" value="Haloacid_Dehalogenase"/>
    <property type="match status" value="1"/>
</dbReference>
<dbReference type="Gene3D" id="3.40.50.1000">
    <property type="entry name" value="HAD superfamily/HAD-like"/>
    <property type="match status" value="1"/>
</dbReference>
<evidence type="ECO:0000313" key="1">
    <source>
        <dbReference type="EMBL" id="MFD2037463.1"/>
    </source>
</evidence>
<dbReference type="Gene3D" id="1.10.150.240">
    <property type="entry name" value="Putative phosphatase, domain 2"/>
    <property type="match status" value="1"/>
</dbReference>
<dbReference type="RefSeq" id="WP_376889358.1">
    <property type="nucleotide sequence ID" value="NZ_JBHUHR010000048.1"/>
</dbReference>
<dbReference type="PANTHER" id="PTHR43611:SF3">
    <property type="entry name" value="FLAVIN MONONUCLEOTIDE HYDROLASE 1, CHLOROPLATIC"/>
    <property type="match status" value="1"/>
</dbReference>
<organism evidence="1 2">
    <name type="scientific">Belliella marina</name>
    <dbReference type="NCBI Taxonomy" id="1644146"/>
    <lineage>
        <taxon>Bacteria</taxon>
        <taxon>Pseudomonadati</taxon>
        <taxon>Bacteroidota</taxon>
        <taxon>Cytophagia</taxon>
        <taxon>Cytophagales</taxon>
        <taxon>Cyclobacteriaceae</taxon>
        <taxon>Belliella</taxon>
    </lineage>
</organism>
<evidence type="ECO:0000313" key="2">
    <source>
        <dbReference type="Proteomes" id="UP001597361"/>
    </source>
</evidence>
<name>A0ABW4VTF9_9BACT</name>
<gene>
    <name evidence="1" type="ORF">ACFSKL_21890</name>
</gene>
<dbReference type="PANTHER" id="PTHR43611">
    <property type="entry name" value="ALPHA-D-GLUCOSE 1-PHOSPHATE PHOSPHATASE"/>
    <property type="match status" value="1"/>
</dbReference>
<dbReference type="CDD" id="cd02603">
    <property type="entry name" value="HAD_sEH-N_like"/>
    <property type="match status" value="1"/>
</dbReference>
<dbReference type="InterPro" id="IPR023214">
    <property type="entry name" value="HAD_sf"/>
</dbReference>
<dbReference type="InterPro" id="IPR036412">
    <property type="entry name" value="HAD-like_sf"/>
</dbReference>
<dbReference type="InterPro" id="IPR006439">
    <property type="entry name" value="HAD-SF_hydro_IA"/>
</dbReference>
<keyword evidence="2" id="KW-1185">Reference proteome</keyword>
<reference evidence="2" key="1">
    <citation type="journal article" date="2019" name="Int. J. Syst. Evol. Microbiol.">
        <title>The Global Catalogue of Microorganisms (GCM) 10K type strain sequencing project: providing services to taxonomists for standard genome sequencing and annotation.</title>
        <authorList>
            <consortium name="The Broad Institute Genomics Platform"/>
            <consortium name="The Broad Institute Genome Sequencing Center for Infectious Disease"/>
            <person name="Wu L."/>
            <person name="Ma J."/>
        </authorList>
    </citation>
    <scope>NUCLEOTIDE SEQUENCE [LARGE SCALE GENOMIC DNA]</scope>
    <source>
        <strain evidence="2">CGMCC 1.15180</strain>
    </source>
</reference>
<dbReference type="Pfam" id="PF00702">
    <property type="entry name" value="Hydrolase"/>
    <property type="match status" value="1"/>
</dbReference>
<accession>A0ABW4VTF9</accession>
<dbReference type="GO" id="GO:0016787">
    <property type="term" value="F:hydrolase activity"/>
    <property type="evidence" value="ECO:0007669"/>
    <property type="project" value="UniProtKB-KW"/>
</dbReference>
<dbReference type="Proteomes" id="UP001597361">
    <property type="component" value="Unassembled WGS sequence"/>
</dbReference>
<dbReference type="NCBIfam" id="TIGR01509">
    <property type="entry name" value="HAD-SF-IA-v3"/>
    <property type="match status" value="1"/>
</dbReference>
<keyword evidence="1" id="KW-0378">Hydrolase</keyword>